<dbReference type="PANTHER" id="PTHR46128:SF358">
    <property type="entry name" value="TETRATRICOPEPTIDE REPEAT (TPR)-LIKE SUPERFAMILY PROTEIN"/>
    <property type="match status" value="1"/>
</dbReference>
<dbReference type="NCBIfam" id="TIGR00756">
    <property type="entry name" value="PPR"/>
    <property type="match status" value="3"/>
</dbReference>
<dbReference type="InterPro" id="IPR011990">
    <property type="entry name" value="TPR-like_helical_dom_sf"/>
</dbReference>
<sequence>MTNKDIALNVITYTSLIHGVRKLGERKEAARLFDEMVSKGILPNLHTFNVLIDTFYKEGLVGKAKNMVEMMTLGDIEPNTVTDNSLMDEVFDLMLSKGSMIDARSYNVLINGYCKHKRVDEAQMLVLEMCDMGVVPDTVAYDTLMDAFARWGE</sequence>
<proteinExistence type="inferred from homology"/>
<feature type="repeat" description="PPR" evidence="3">
    <location>
        <begin position="44"/>
        <end position="78"/>
    </location>
</feature>
<dbReference type="Pfam" id="PF13812">
    <property type="entry name" value="PPR_3"/>
    <property type="match status" value="1"/>
</dbReference>
<evidence type="ECO:0000256" key="3">
    <source>
        <dbReference type="PROSITE-ProRule" id="PRU00708"/>
    </source>
</evidence>
<dbReference type="PROSITE" id="PS51375">
    <property type="entry name" value="PPR"/>
    <property type="match status" value="3"/>
</dbReference>
<dbReference type="InterPro" id="IPR050872">
    <property type="entry name" value="PPR_P_subfamily"/>
</dbReference>
<protein>
    <submittedName>
        <fullName evidence="4">Pentatricopeptide repeat-containing protein</fullName>
    </submittedName>
</protein>
<reference evidence="5" key="2">
    <citation type="submission" date="2019-10" db="EMBL/GenBank/DDBJ databases">
        <title>A de novo genome assembly of a pear dwarfing rootstock.</title>
        <authorList>
            <person name="Wang F."/>
            <person name="Wang J."/>
            <person name="Li S."/>
            <person name="Zhang Y."/>
            <person name="Fang M."/>
            <person name="Ma L."/>
            <person name="Zhao Y."/>
            <person name="Jiang S."/>
        </authorList>
    </citation>
    <scope>NUCLEOTIDE SEQUENCE [LARGE SCALE GENOMIC DNA]</scope>
</reference>
<comment type="similarity">
    <text evidence="1">Belongs to the PPR family. P subfamily.</text>
</comment>
<dbReference type="Pfam" id="PF13041">
    <property type="entry name" value="PPR_2"/>
    <property type="match status" value="1"/>
</dbReference>
<evidence type="ECO:0000313" key="5">
    <source>
        <dbReference type="Proteomes" id="UP000327157"/>
    </source>
</evidence>
<keyword evidence="2" id="KW-0677">Repeat</keyword>
<dbReference type="InterPro" id="IPR002885">
    <property type="entry name" value="PPR_rpt"/>
</dbReference>
<accession>A0A5N5GI98</accession>
<dbReference type="PANTHER" id="PTHR46128">
    <property type="entry name" value="MITOCHONDRIAL GROUP I INTRON SPLICING FACTOR CCM1"/>
    <property type="match status" value="1"/>
</dbReference>
<reference evidence="4 5" key="3">
    <citation type="submission" date="2019-11" db="EMBL/GenBank/DDBJ databases">
        <title>A de novo genome assembly of a pear dwarfing rootstock.</title>
        <authorList>
            <person name="Wang F."/>
            <person name="Wang J."/>
            <person name="Li S."/>
            <person name="Zhang Y."/>
            <person name="Fang M."/>
            <person name="Ma L."/>
            <person name="Zhao Y."/>
            <person name="Jiang S."/>
        </authorList>
    </citation>
    <scope>NUCLEOTIDE SEQUENCE [LARGE SCALE GENOMIC DNA]</scope>
    <source>
        <strain evidence="4">S2</strain>
        <tissue evidence="4">Leaf</tissue>
    </source>
</reference>
<comment type="caution">
    <text evidence="4">The sequence shown here is derived from an EMBL/GenBank/DDBJ whole genome shotgun (WGS) entry which is preliminary data.</text>
</comment>
<dbReference type="AlphaFoldDB" id="A0A5N5GI98"/>
<dbReference type="EMBL" id="SMOL01000402">
    <property type="protein sequence ID" value="KAB2614847.1"/>
    <property type="molecule type" value="Genomic_DNA"/>
</dbReference>
<feature type="repeat" description="PPR" evidence="3">
    <location>
        <begin position="102"/>
        <end position="136"/>
    </location>
</feature>
<dbReference type="Gene3D" id="1.25.40.10">
    <property type="entry name" value="Tetratricopeptide repeat domain"/>
    <property type="match status" value="2"/>
</dbReference>
<feature type="repeat" description="PPR" evidence="3">
    <location>
        <begin position="9"/>
        <end position="43"/>
    </location>
</feature>
<reference evidence="4 5" key="1">
    <citation type="submission" date="2019-09" db="EMBL/GenBank/DDBJ databases">
        <authorList>
            <person name="Ou C."/>
        </authorList>
    </citation>
    <scope>NUCLEOTIDE SEQUENCE [LARGE SCALE GENOMIC DNA]</scope>
    <source>
        <strain evidence="4">S2</strain>
        <tissue evidence="4">Leaf</tissue>
    </source>
</reference>
<evidence type="ECO:0000256" key="2">
    <source>
        <dbReference type="ARBA" id="ARBA00022737"/>
    </source>
</evidence>
<gene>
    <name evidence="4" type="ORF">D8674_021435</name>
</gene>
<dbReference type="OrthoDB" id="42736at2759"/>
<keyword evidence="5" id="KW-1185">Reference proteome</keyword>
<name>A0A5N5GI98_9ROSA</name>
<dbReference type="Proteomes" id="UP000327157">
    <property type="component" value="Chromosome 3"/>
</dbReference>
<evidence type="ECO:0000256" key="1">
    <source>
        <dbReference type="ARBA" id="ARBA00007626"/>
    </source>
</evidence>
<evidence type="ECO:0000313" key="4">
    <source>
        <dbReference type="EMBL" id="KAB2614847.1"/>
    </source>
</evidence>
<organism evidence="4 5">
    <name type="scientific">Pyrus ussuriensis x Pyrus communis</name>
    <dbReference type="NCBI Taxonomy" id="2448454"/>
    <lineage>
        <taxon>Eukaryota</taxon>
        <taxon>Viridiplantae</taxon>
        <taxon>Streptophyta</taxon>
        <taxon>Embryophyta</taxon>
        <taxon>Tracheophyta</taxon>
        <taxon>Spermatophyta</taxon>
        <taxon>Magnoliopsida</taxon>
        <taxon>eudicotyledons</taxon>
        <taxon>Gunneridae</taxon>
        <taxon>Pentapetalae</taxon>
        <taxon>rosids</taxon>
        <taxon>fabids</taxon>
        <taxon>Rosales</taxon>
        <taxon>Rosaceae</taxon>
        <taxon>Amygdaloideae</taxon>
        <taxon>Maleae</taxon>
        <taxon>Pyrus</taxon>
    </lineage>
</organism>